<evidence type="ECO:0000313" key="4">
    <source>
        <dbReference type="Proteomes" id="UP000274920"/>
    </source>
</evidence>
<keyword evidence="1" id="KW-1133">Transmembrane helix</keyword>
<dbReference type="SUPFAM" id="SSF51735">
    <property type="entry name" value="NAD(P)-binding Rossmann-fold domains"/>
    <property type="match status" value="1"/>
</dbReference>
<evidence type="ECO:0000256" key="1">
    <source>
        <dbReference type="SAM" id="Phobius"/>
    </source>
</evidence>
<dbReference type="AlphaFoldDB" id="A0A426DBV6"/>
<dbReference type="Proteomes" id="UP000274920">
    <property type="component" value="Unassembled WGS sequence"/>
</dbReference>
<evidence type="ECO:0000313" key="3">
    <source>
        <dbReference type="EMBL" id="RRK30251.1"/>
    </source>
</evidence>
<proteinExistence type="predicted"/>
<dbReference type="Gene3D" id="3.40.50.720">
    <property type="entry name" value="NAD(P)-binding Rossmann-like Domain"/>
    <property type="match status" value="1"/>
</dbReference>
<keyword evidence="4" id="KW-1185">Reference proteome</keyword>
<keyword evidence="1" id="KW-0812">Transmembrane</keyword>
<dbReference type="Pfam" id="PF04321">
    <property type="entry name" value="RmlD_sub_bind"/>
    <property type="match status" value="1"/>
</dbReference>
<feature type="transmembrane region" description="Helical" evidence="1">
    <location>
        <begin position="363"/>
        <end position="393"/>
    </location>
</feature>
<feature type="domain" description="RmlD-like substrate binding" evidence="2">
    <location>
        <begin position="1"/>
        <end position="257"/>
    </location>
</feature>
<comment type="caution">
    <text evidence="3">The sequence shown here is derived from an EMBL/GenBank/DDBJ whole genome shotgun (WGS) entry which is preliminary data.</text>
</comment>
<dbReference type="RefSeq" id="WP_125126098.1">
    <property type="nucleotide sequence ID" value="NZ_RHJS01000002.1"/>
</dbReference>
<reference evidence="3" key="1">
    <citation type="submission" date="2018-10" db="EMBL/GenBank/DDBJ databases">
        <title>Schaedlerella arabinophila gen. nov. sp. nov., isolated from the mouse intestinal tract and comparative analysis with the genome of the closely related altered Schaedler flora strain ASF502.</title>
        <authorList>
            <person name="Miyake S."/>
            <person name="Soh M."/>
            <person name="Seedorf H."/>
        </authorList>
    </citation>
    <scope>NUCLEOTIDE SEQUENCE [LARGE SCALE GENOMIC DNA]</scope>
    <source>
        <strain evidence="3">DSM 106076</strain>
    </source>
</reference>
<dbReference type="EMBL" id="RHJS01000002">
    <property type="protein sequence ID" value="RRK30251.1"/>
    <property type="molecule type" value="Genomic_DNA"/>
</dbReference>
<gene>
    <name evidence="3" type="ORF">EBB54_01805</name>
</gene>
<accession>A0A426DBV6</accession>
<keyword evidence="1" id="KW-0472">Membrane</keyword>
<sequence>MNVLLIGGASKVMDVMIDKLNKSNHRIYLLTGQKGKDRERGISRKRVFERYDFLYDSESVKDVMESVRPEVVLFMGAYDPNFDWKYHGRTESVRYTSSLINILSAYSMLGGGRFIYLSSQEVFSGSYVNDIPETEKVSPKGFKALAVAQGEDLCGNYRNMQGVDTVVLRLDRVYGIPQKGQEEDNPCFKMCLEALKRGRISASSRKSFSMLFVNDAVELVYKVMTAEKTAQSCYHISSMEEIKEIELAQIIIEKMGVGISITDQSVGEKYRHILDGKKYQNEYGQRIFTHYPEGAEQVVSFMKRHSDSFLKSEDTGGGWGGRLWHNTKVAVKTLLPFIENFICFFVFRMLYMQASGSQYFGRLDFYLLYVLLFAAMYGQQQAIFSALLAGLGYCFRLDGGRLQFEVLLDYNTYVWMVQLFIVGMVVGYIRDRLRHTQDDKEEELGYLYERIEDISEINDSNVRMKRSFEAQLVNHKDSLGKIYEITSSLEKYATEEVLFYAAQVLAELMDSRDVAVYIVANRDYARLFSATSPEARKLGNSVKYTATGDMYTELKNGRVYINKNMEADLPLMASAVYGDDEMQLILMVWGIPWQRMTLAEANRLKVIGTLIQNASLRASRYLDTLKGQRYVEGTNVLNEDAFTLLVRAFLEAKSKGLTECTLLEIVTGYQGYEQASALLAGSIRQTDYMGTMEGGKLYILLSNTDLENAEGVRDRFRRLGYESVLKEAVV</sequence>
<name>A0A426DBV6_9FIRM</name>
<dbReference type="PANTHER" id="PTHR43000">
    <property type="entry name" value="DTDP-D-GLUCOSE 4,6-DEHYDRATASE-RELATED"/>
    <property type="match status" value="1"/>
</dbReference>
<dbReference type="InterPro" id="IPR036291">
    <property type="entry name" value="NAD(P)-bd_dom_sf"/>
</dbReference>
<protein>
    <submittedName>
        <fullName evidence="3">NAD(P)-dependent oxidoreductase</fullName>
    </submittedName>
</protein>
<feature type="transmembrane region" description="Helical" evidence="1">
    <location>
        <begin position="413"/>
        <end position="430"/>
    </location>
</feature>
<evidence type="ECO:0000259" key="2">
    <source>
        <dbReference type="Pfam" id="PF04321"/>
    </source>
</evidence>
<organism evidence="3 4">
    <name type="scientific">Schaedlerella arabinosiphila</name>
    <dbReference type="NCBI Taxonomy" id="2044587"/>
    <lineage>
        <taxon>Bacteria</taxon>
        <taxon>Bacillati</taxon>
        <taxon>Bacillota</taxon>
        <taxon>Clostridia</taxon>
        <taxon>Lachnospirales</taxon>
        <taxon>Lachnospiraceae</taxon>
        <taxon>Schaedlerella</taxon>
    </lineage>
</organism>
<dbReference type="InterPro" id="IPR029903">
    <property type="entry name" value="RmlD-like-bd"/>
</dbReference>
<feature type="transmembrane region" description="Helical" evidence="1">
    <location>
        <begin position="334"/>
        <end position="351"/>
    </location>
</feature>